<feature type="region of interest" description="Disordered" evidence="1">
    <location>
        <begin position="437"/>
        <end position="461"/>
    </location>
</feature>
<keyword evidence="3" id="KW-1185">Reference proteome</keyword>
<evidence type="ECO:0000256" key="1">
    <source>
        <dbReference type="SAM" id="MobiDB-lite"/>
    </source>
</evidence>
<organism evidence="2 3">
    <name type="scientific">Anas platyrhynchos</name>
    <name type="common">Mallard</name>
    <name type="synonym">Anas boschas</name>
    <dbReference type="NCBI Taxonomy" id="8839"/>
    <lineage>
        <taxon>Eukaryota</taxon>
        <taxon>Metazoa</taxon>
        <taxon>Chordata</taxon>
        <taxon>Craniata</taxon>
        <taxon>Vertebrata</taxon>
        <taxon>Euteleostomi</taxon>
        <taxon>Archelosauria</taxon>
        <taxon>Archosauria</taxon>
        <taxon>Dinosauria</taxon>
        <taxon>Saurischia</taxon>
        <taxon>Theropoda</taxon>
        <taxon>Coelurosauria</taxon>
        <taxon>Aves</taxon>
        <taxon>Neognathae</taxon>
        <taxon>Galloanserae</taxon>
        <taxon>Anseriformes</taxon>
        <taxon>Anatidae</taxon>
        <taxon>Anatinae</taxon>
        <taxon>Anas</taxon>
    </lineage>
</organism>
<sequence length="461" mass="51149">MCSEPSAILILDVQAEGLKTGTPSSSSIPITIASPRTAGMHKSTSRHAQGHHLHAAAHCPQHFSATITPSTPPAPPFDHIAETLTVPYILGLAFWEYPRRTVITEKMLVTEPELKFRSSPNVNHPLYTSVLELDQNELQQVAALTCFSVLARRQSCSVSRSCAARSQHVGEEAEALFFDLDFPDNLDASTIIWQKLDCWQACSEPAVGVDDSRGSLPGGAILRALQAVAWQRDALGRSDEEKADILRSPEYTKEYTGGQSPERHAAELDAFLHVLREHYSQSPKSFVDLHSLLGAKQPNVSQRHPSRNADSSLVSYEHPEFVHEQELTNNAFSHQQRRRLHREMFSAIQMSQMAQQKLIQIWKGLLSYIAVAGLNEAKHDVSSFQYLAVKDTDLEHALLFSLLKLSIAVLLVKKTRLAVSVLSFQLPELNQALSGEQQLVPSSTGRRGHPNPQLKEKTCLQ</sequence>
<evidence type="ECO:0000313" key="3">
    <source>
        <dbReference type="Proteomes" id="UP000296049"/>
    </source>
</evidence>
<protein>
    <submittedName>
        <fullName evidence="2">Uncharacterized protein</fullName>
    </submittedName>
</protein>
<dbReference type="AlphaFoldDB" id="R0JVG1"/>
<evidence type="ECO:0000313" key="2">
    <source>
        <dbReference type="EMBL" id="EOB01217.1"/>
    </source>
</evidence>
<reference evidence="3" key="1">
    <citation type="journal article" date="2013" name="Nat. Genet.">
        <title>The duck genome and transcriptome provide insight into an avian influenza virus reservoir species.</title>
        <authorList>
            <person name="Huang Y."/>
            <person name="Li Y."/>
            <person name="Burt D.W."/>
            <person name="Chen H."/>
            <person name="Zhang Y."/>
            <person name="Qian W."/>
            <person name="Kim H."/>
            <person name="Gan S."/>
            <person name="Zhao Y."/>
            <person name="Li J."/>
            <person name="Yi K."/>
            <person name="Feng H."/>
            <person name="Zhu P."/>
            <person name="Li B."/>
            <person name="Liu Q."/>
            <person name="Fairley S."/>
            <person name="Magor K.E."/>
            <person name="Du Z."/>
            <person name="Hu X."/>
            <person name="Goodman L."/>
            <person name="Tafer H."/>
            <person name="Vignal A."/>
            <person name="Lee T."/>
            <person name="Kim K.W."/>
            <person name="Sheng Z."/>
            <person name="An Y."/>
            <person name="Searle S."/>
            <person name="Herrero J."/>
            <person name="Groenen M.A."/>
            <person name="Crooijmans R.P."/>
            <person name="Faraut T."/>
            <person name="Cai Q."/>
            <person name="Webster R.G."/>
            <person name="Aldridge J.R."/>
            <person name="Warren W.C."/>
            <person name="Bartschat S."/>
            <person name="Kehr S."/>
            <person name="Marz M."/>
            <person name="Stadler P.F."/>
            <person name="Smith J."/>
            <person name="Kraus R.H."/>
            <person name="Zhao Y."/>
            <person name="Ren L."/>
            <person name="Fei J."/>
            <person name="Morisson M."/>
            <person name="Kaiser P."/>
            <person name="Griffin D.K."/>
            <person name="Rao M."/>
            <person name="Pitel F."/>
            <person name="Wang J."/>
            <person name="Li N."/>
        </authorList>
    </citation>
    <scope>NUCLEOTIDE SEQUENCE [LARGE SCALE GENOMIC DNA]</scope>
</reference>
<proteinExistence type="predicted"/>
<dbReference type="Proteomes" id="UP000296049">
    <property type="component" value="Unassembled WGS sequence"/>
</dbReference>
<dbReference type="EMBL" id="KB743111">
    <property type="protein sequence ID" value="EOB01217.1"/>
    <property type="molecule type" value="Genomic_DNA"/>
</dbReference>
<gene>
    <name evidence="2" type="ORF">Anapl_02343</name>
</gene>
<name>R0JVG1_ANAPL</name>
<accession>R0JVG1</accession>